<evidence type="ECO:0000313" key="9">
    <source>
        <dbReference type="Proteomes" id="UP000054937"/>
    </source>
</evidence>
<protein>
    <recommendedName>
        <fullName evidence="5">AP-2 complex subunit alpha</fullName>
    </recommendedName>
</protein>
<proteinExistence type="inferred from homology"/>
<evidence type="ECO:0000256" key="6">
    <source>
        <dbReference type="PIRSR" id="PIRSR037091-1"/>
    </source>
</evidence>
<dbReference type="Gene3D" id="2.60.40.1230">
    <property type="match status" value="1"/>
</dbReference>
<dbReference type="Gene3D" id="1.25.10.10">
    <property type="entry name" value="Leucine-rich Repeat Variant"/>
    <property type="match status" value="1"/>
</dbReference>
<dbReference type="EMBL" id="LDAU01000125">
    <property type="protein sequence ID" value="KRX03854.1"/>
    <property type="molecule type" value="Genomic_DNA"/>
</dbReference>
<comment type="subcellular location">
    <subcellularLocation>
        <location evidence="1">Endomembrane system</location>
        <topology evidence="1">Peripheral membrane protein</topology>
    </subcellularLocation>
    <subcellularLocation>
        <location evidence="5">Membrane</location>
        <location evidence="5">Coated pit</location>
    </subcellularLocation>
</comment>
<dbReference type="PIRSF" id="PIRSF037091">
    <property type="entry name" value="AP2_complex_alpha"/>
    <property type="match status" value="1"/>
</dbReference>
<evidence type="ECO:0000313" key="8">
    <source>
        <dbReference type="EMBL" id="KRX03854.1"/>
    </source>
</evidence>
<dbReference type="InParanoid" id="A0A0V0QNL9"/>
<dbReference type="InterPro" id="IPR013041">
    <property type="entry name" value="Clathrin_app_Ig-like_sf"/>
</dbReference>
<dbReference type="AlphaFoldDB" id="A0A0V0QNL9"/>
<keyword evidence="9" id="KW-1185">Reference proteome</keyword>
<dbReference type="OMA" id="GQMENIN"/>
<comment type="similarity">
    <text evidence="5">Belongs to the adaptor complexes large subunit family.</text>
</comment>
<evidence type="ECO:0000256" key="1">
    <source>
        <dbReference type="ARBA" id="ARBA00004184"/>
    </source>
</evidence>
<evidence type="ECO:0000259" key="7">
    <source>
        <dbReference type="Pfam" id="PF01602"/>
    </source>
</evidence>
<keyword evidence="2 5" id="KW-0813">Transport</keyword>
<keyword evidence="4 5" id="KW-0472">Membrane</keyword>
<dbReference type="SUPFAM" id="SSF48371">
    <property type="entry name" value="ARM repeat"/>
    <property type="match status" value="1"/>
</dbReference>
<gene>
    <name evidence="8" type="ORF">PPERSA_04649</name>
</gene>
<evidence type="ECO:0000256" key="5">
    <source>
        <dbReference type="PIRNR" id="PIRNR037091"/>
    </source>
</evidence>
<dbReference type="GO" id="GO:0035615">
    <property type="term" value="F:clathrin adaptor activity"/>
    <property type="evidence" value="ECO:0007669"/>
    <property type="project" value="InterPro"/>
</dbReference>
<dbReference type="InterPro" id="IPR002553">
    <property type="entry name" value="Clathrin/coatomer_adapt-like_N"/>
</dbReference>
<keyword evidence="5" id="KW-0168">Coated pit</keyword>
<feature type="binding site" evidence="6">
    <location>
        <begin position="53"/>
        <end position="57"/>
    </location>
    <ligand>
        <name>a 1,2-diacyl-sn-glycero-3-phospho-(1D-myo-inositol-3,4,5-trisphosphate)</name>
        <dbReference type="ChEBI" id="CHEBI:57836"/>
    </ligand>
</feature>
<accession>A0A0V0QNL9</accession>
<feature type="binding site" evidence="6">
    <location>
        <position position="49"/>
    </location>
    <ligand>
        <name>a 1,2-diacyl-sn-glycero-3-phospho-(1D-myo-inositol-3,4,5-trisphosphate)</name>
        <dbReference type="ChEBI" id="CHEBI:57836"/>
    </ligand>
</feature>
<dbReference type="InterPro" id="IPR050840">
    <property type="entry name" value="Adaptor_Complx_Large_Subunit"/>
</dbReference>
<dbReference type="InterPro" id="IPR017104">
    <property type="entry name" value="AP2_complex_asu"/>
</dbReference>
<feature type="binding site" evidence="6">
    <location>
        <begin position="7"/>
        <end position="8"/>
    </location>
    <ligand>
        <name>a 1,2-diacyl-sn-glycero-3-phospho-(1D-myo-inositol-3,4,5-trisphosphate)</name>
        <dbReference type="ChEBI" id="CHEBI:57836"/>
    </ligand>
</feature>
<dbReference type="InterPro" id="IPR016024">
    <property type="entry name" value="ARM-type_fold"/>
</dbReference>
<comment type="function">
    <text evidence="5">Adaptins are components of the adaptor complexes which link clathrin to receptors in coated vesicles. Clathrin-associated protein complexes are believed to interact with the cytoplasmic tails of membrane proteins, leading to their selection and concentration.</text>
</comment>
<comment type="caution">
    <text evidence="8">The sequence shown here is derived from an EMBL/GenBank/DDBJ whole genome shotgun (WGS) entry which is preliminary data.</text>
</comment>
<feature type="binding site" evidence="6">
    <location>
        <position position="39"/>
    </location>
    <ligand>
        <name>a 1,2-diacyl-sn-glycero-3-phospho-(1D-myo-inositol-3,4,5-trisphosphate)</name>
        <dbReference type="ChEBI" id="CHEBI:57836"/>
    </ligand>
</feature>
<sequence length="973" mass="112375">MSGQTMRGLMTFITDIRSCKSKDQEQSRVEKELAKIRQKFTKQGGLEGYHRKKYIWKLLYIYILGYEVTFGQTEAANLINSTKFSEKYTGYIATGILVSEHDSEIHKGIVHSIRQDLVSNSEINQSLAIQMIGAQAPKILVETLEKDIQKIAFNTDQRYTAFIRKKAILCLLRMVRKYPDRYEPKRWQNSILSLFESSRQQLQLGHLSSACSFLLGISQFMDIEPLKDLCPRIVKYLQKLIYTKEYANEYQYYKCTNPWLQVKLLRILQLFPMSSDNNVQKVLTQILQRIIKGTEFKTNVNQNNVNHGILFEAANLIIHYGKSNQINEQLKDDVVTILGIFIRIKEPNLKYLGLETMCKFSQINKQLLDKHLKTILESLEMNDISIKKRALDLMYLMCTQANAKRIVEELLSYSEDWADASIKEELVLKIAILAERYAEDLVWYVDVVIRLVGSSGDYVTDDIWFRIIQMIVGFGKEKEANKILQKYAVNKLFNSINIPHVHPTLLMIGAFVIAEYGEHLVEAGKDEQKLFDVLNRHFQLSSPSVRCMLLNAFAKLAAKFPELADQCTNLFEVSSEHFDADLQQRGIEYNAILQLDLETQKKIFAKQPTYSEDIQNSNPLLKKIYKLKLGNQKDNKDPTILREAQKTAQEQVQQFLEKEKKEQTQEENQVNPTYKLKEYQEQTMDRILYAFCKDQIQLEGKGVITPYKEKLNLDFVNSSQIRTLLPTQNGQLFQNDTLTINYKSEFKEHMGQTAMQFLCTEGQMENINLMITSKDTQGMDFNISPVNYSQQNPSIIVQIMSVEQNHSLPMVQLFYDIKNGEKQKKVEFRLPVLVNKFTQPVNMPPEQFQNFYTKYSDSTNETYKKLDVILKSPAPSEVPIPQVLNKFGTLMTDLLNLKVHPHQENGVVKKINGVGQVIYKDQESGEVIKLPVMVQMEGYDEFKEELRLSLRGGSQSALQNISQLVQAYFSGQK</sequence>
<evidence type="ECO:0000256" key="3">
    <source>
        <dbReference type="ARBA" id="ARBA00022927"/>
    </source>
</evidence>
<dbReference type="GO" id="GO:0030122">
    <property type="term" value="C:AP-2 adaptor complex"/>
    <property type="evidence" value="ECO:0007669"/>
    <property type="project" value="InterPro"/>
</dbReference>
<feature type="domain" description="Clathrin/coatomer adaptor adaptin-like N-terminal" evidence="7">
    <location>
        <begin position="25"/>
        <end position="595"/>
    </location>
</feature>
<evidence type="ECO:0000256" key="2">
    <source>
        <dbReference type="ARBA" id="ARBA00022448"/>
    </source>
</evidence>
<dbReference type="GO" id="GO:0072583">
    <property type="term" value="P:clathrin-dependent endocytosis"/>
    <property type="evidence" value="ECO:0007669"/>
    <property type="project" value="InterPro"/>
</dbReference>
<dbReference type="Pfam" id="PF01602">
    <property type="entry name" value="Adaptin_N"/>
    <property type="match status" value="1"/>
</dbReference>
<keyword evidence="5" id="KW-0254">Endocytosis</keyword>
<organism evidence="8 9">
    <name type="scientific">Pseudocohnilembus persalinus</name>
    <name type="common">Ciliate</name>
    <dbReference type="NCBI Taxonomy" id="266149"/>
    <lineage>
        <taxon>Eukaryota</taxon>
        <taxon>Sar</taxon>
        <taxon>Alveolata</taxon>
        <taxon>Ciliophora</taxon>
        <taxon>Intramacronucleata</taxon>
        <taxon>Oligohymenophorea</taxon>
        <taxon>Scuticociliatia</taxon>
        <taxon>Philasterida</taxon>
        <taxon>Pseudocohnilembidae</taxon>
        <taxon>Pseudocohnilembus</taxon>
    </lineage>
</organism>
<dbReference type="InterPro" id="IPR011989">
    <property type="entry name" value="ARM-like"/>
</dbReference>
<dbReference type="Proteomes" id="UP000054937">
    <property type="component" value="Unassembled WGS sequence"/>
</dbReference>
<dbReference type="SUPFAM" id="SSF49348">
    <property type="entry name" value="Clathrin adaptor appendage domain"/>
    <property type="match status" value="1"/>
</dbReference>
<dbReference type="OrthoDB" id="413467at2759"/>
<name>A0A0V0QNL9_PSEPJ</name>
<reference evidence="8 9" key="1">
    <citation type="journal article" date="2015" name="Sci. Rep.">
        <title>Genome of the facultative scuticociliatosis pathogen Pseudocohnilembus persalinus provides insight into its virulence through horizontal gene transfer.</title>
        <authorList>
            <person name="Xiong J."/>
            <person name="Wang G."/>
            <person name="Cheng J."/>
            <person name="Tian M."/>
            <person name="Pan X."/>
            <person name="Warren A."/>
            <person name="Jiang C."/>
            <person name="Yuan D."/>
            <person name="Miao W."/>
        </authorList>
    </citation>
    <scope>NUCLEOTIDE SEQUENCE [LARGE SCALE GENOMIC DNA]</scope>
    <source>
        <strain evidence="8">36N120E</strain>
    </source>
</reference>
<keyword evidence="3 5" id="KW-0653">Protein transport</keyword>
<evidence type="ECO:0000256" key="4">
    <source>
        <dbReference type="ARBA" id="ARBA00023136"/>
    </source>
</evidence>
<dbReference type="PANTHER" id="PTHR22780">
    <property type="entry name" value="ADAPTIN, ALPHA/GAMMA/EPSILON"/>
    <property type="match status" value="1"/>
</dbReference>
<dbReference type="GO" id="GO:0006886">
    <property type="term" value="P:intracellular protein transport"/>
    <property type="evidence" value="ECO:0007669"/>
    <property type="project" value="UniProtKB-UniRule"/>
</dbReference>